<accession>A0A8D0ELI0</accession>
<sequence>MLFFETWEVFLLFAGILGVRLLLPVHELSKGWCQEPMVWCPAAWSTIPLYICTGFICT</sequence>
<organism evidence="1 2">
    <name type="scientific">Strix occidentalis caurina</name>
    <name type="common">northern spotted owl</name>
    <dbReference type="NCBI Taxonomy" id="311401"/>
    <lineage>
        <taxon>Eukaryota</taxon>
        <taxon>Metazoa</taxon>
        <taxon>Chordata</taxon>
        <taxon>Craniata</taxon>
        <taxon>Vertebrata</taxon>
        <taxon>Euteleostomi</taxon>
        <taxon>Archelosauria</taxon>
        <taxon>Archosauria</taxon>
        <taxon>Dinosauria</taxon>
        <taxon>Saurischia</taxon>
        <taxon>Theropoda</taxon>
        <taxon>Coelurosauria</taxon>
        <taxon>Aves</taxon>
        <taxon>Neognathae</taxon>
        <taxon>Neoaves</taxon>
        <taxon>Telluraves</taxon>
        <taxon>Strigiformes</taxon>
        <taxon>Strigidae</taxon>
        <taxon>Strix</taxon>
    </lineage>
</organism>
<reference evidence="1" key="2">
    <citation type="submission" date="2025-09" db="UniProtKB">
        <authorList>
            <consortium name="Ensembl"/>
        </authorList>
    </citation>
    <scope>IDENTIFICATION</scope>
</reference>
<keyword evidence="2" id="KW-1185">Reference proteome</keyword>
<name>A0A8D0ELI0_STROC</name>
<dbReference type="AlphaFoldDB" id="A0A8D0ELI0"/>
<reference evidence="1" key="1">
    <citation type="submission" date="2025-08" db="UniProtKB">
        <authorList>
            <consortium name="Ensembl"/>
        </authorList>
    </citation>
    <scope>IDENTIFICATION</scope>
</reference>
<protein>
    <submittedName>
        <fullName evidence="1">Uncharacterized protein</fullName>
    </submittedName>
</protein>
<dbReference type="Proteomes" id="UP000694551">
    <property type="component" value="Unplaced"/>
</dbReference>
<proteinExistence type="predicted"/>
<dbReference type="Ensembl" id="ENSSOCT00000002092.1">
    <property type="protein sequence ID" value="ENSSOCP00000002045.1"/>
    <property type="gene ID" value="ENSSOCG00000001612.1"/>
</dbReference>
<evidence type="ECO:0000313" key="2">
    <source>
        <dbReference type="Proteomes" id="UP000694551"/>
    </source>
</evidence>
<evidence type="ECO:0000313" key="1">
    <source>
        <dbReference type="Ensembl" id="ENSSOCP00000002045.1"/>
    </source>
</evidence>